<proteinExistence type="predicted"/>
<keyword evidence="2" id="KW-1185">Reference proteome</keyword>
<dbReference type="AlphaFoldDB" id="A0AAV4QN80"/>
<accession>A0AAV4QN80</accession>
<comment type="caution">
    <text evidence="1">The sequence shown here is derived from an EMBL/GenBank/DDBJ whole genome shotgun (WGS) entry which is preliminary data.</text>
</comment>
<gene>
    <name evidence="1" type="ORF">CEXT_341331</name>
</gene>
<reference evidence="1 2" key="1">
    <citation type="submission" date="2021-06" db="EMBL/GenBank/DDBJ databases">
        <title>Caerostris extrusa draft genome.</title>
        <authorList>
            <person name="Kono N."/>
            <person name="Arakawa K."/>
        </authorList>
    </citation>
    <scope>NUCLEOTIDE SEQUENCE [LARGE SCALE GENOMIC DNA]</scope>
</reference>
<evidence type="ECO:0000313" key="2">
    <source>
        <dbReference type="Proteomes" id="UP001054945"/>
    </source>
</evidence>
<dbReference type="EMBL" id="BPLR01006322">
    <property type="protein sequence ID" value="GIY08973.1"/>
    <property type="molecule type" value="Genomic_DNA"/>
</dbReference>
<sequence>MSRIVMWKLGDVISRIVIRPVKQETDPGIESRREIRERLNDRKQVHGKRFLPDMMTRTAHELLLLLLIPAAINIDRRNRKMIALVSRLPP</sequence>
<organism evidence="1 2">
    <name type="scientific">Caerostris extrusa</name>
    <name type="common">Bark spider</name>
    <name type="synonym">Caerostris bankana</name>
    <dbReference type="NCBI Taxonomy" id="172846"/>
    <lineage>
        <taxon>Eukaryota</taxon>
        <taxon>Metazoa</taxon>
        <taxon>Ecdysozoa</taxon>
        <taxon>Arthropoda</taxon>
        <taxon>Chelicerata</taxon>
        <taxon>Arachnida</taxon>
        <taxon>Araneae</taxon>
        <taxon>Araneomorphae</taxon>
        <taxon>Entelegynae</taxon>
        <taxon>Araneoidea</taxon>
        <taxon>Araneidae</taxon>
        <taxon>Caerostris</taxon>
    </lineage>
</organism>
<name>A0AAV4QN80_CAEEX</name>
<evidence type="ECO:0000313" key="1">
    <source>
        <dbReference type="EMBL" id="GIY08973.1"/>
    </source>
</evidence>
<dbReference type="Proteomes" id="UP001054945">
    <property type="component" value="Unassembled WGS sequence"/>
</dbReference>
<protein>
    <submittedName>
        <fullName evidence="1">Uncharacterized protein</fullName>
    </submittedName>
</protein>